<feature type="transmembrane region" description="Helical" evidence="1">
    <location>
        <begin position="230"/>
        <end position="250"/>
    </location>
</feature>
<feature type="transmembrane region" description="Helical" evidence="1">
    <location>
        <begin position="60"/>
        <end position="86"/>
    </location>
</feature>
<feature type="transmembrane region" description="Helical" evidence="1">
    <location>
        <begin position="148"/>
        <end position="174"/>
    </location>
</feature>
<dbReference type="AlphaFoldDB" id="A0A7I8DHF2"/>
<proteinExistence type="predicted"/>
<feature type="transmembrane region" description="Helical" evidence="1">
    <location>
        <begin position="119"/>
        <end position="142"/>
    </location>
</feature>
<name>A0A7I8DHF2_9FIRM</name>
<keyword evidence="3" id="KW-1185">Reference proteome</keyword>
<dbReference type="Proteomes" id="UP000515703">
    <property type="component" value="Chromosome"/>
</dbReference>
<dbReference type="PANTHER" id="PTHR36833">
    <property type="entry name" value="SLR0610 PROTEIN-RELATED"/>
    <property type="match status" value="1"/>
</dbReference>
<gene>
    <name evidence="2" type="ORF">bsdcttw_08030</name>
</gene>
<dbReference type="EMBL" id="AP023368">
    <property type="protein sequence ID" value="BCJ97762.1"/>
    <property type="molecule type" value="Genomic_DNA"/>
</dbReference>
<evidence type="ECO:0000313" key="2">
    <source>
        <dbReference type="EMBL" id="BCJ97762.1"/>
    </source>
</evidence>
<feature type="transmembrane region" description="Helical" evidence="1">
    <location>
        <begin position="24"/>
        <end position="48"/>
    </location>
</feature>
<reference evidence="2 3" key="1">
    <citation type="submission" date="2020-08" db="EMBL/GenBank/DDBJ databases">
        <title>Draft genome sequencing of an Anaerocolumna strain isolated from anoxic soil subjected to BSD treatment.</title>
        <authorList>
            <person name="Uek A."/>
            <person name="Tonouchi A."/>
        </authorList>
    </citation>
    <scope>NUCLEOTIDE SEQUENCE [LARGE SCALE GENOMIC DNA]</scope>
    <source>
        <strain evidence="2 3">CTTW</strain>
    </source>
</reference>
<keyword evidence="1" id="KW-1133">Transmembrane helix</keyword>
<evidence type="ECO:0000313" key="3">
    <source>
        <dbReference type="Proteomes" id="UP000515703"/>
    </source>
</evidence>
<protein>
    <submittedName>
        <fullName evidence="2">Membrane protein</fullName>
    </submittedName>
</protein>
<sequence>MVFKMKLYLNYICMNLKSQMQYKVSFFLTIFGQFITAFTAFFGLYFIFSRVSAVDGFTNRQVFLCFAVIMMAFSLGEMFGGGFAVFSRLLGNGEFDRALVRPRNILLQILMPNMDFTRLGLLLQAIFVLCYAIPISGIVWTWQKVVTLGLMILCGSALFFGLFLINAAFSFFTIEGLEFMNIFTYGARQFGRFPFSAYGNGILKFLTFVIPLALIQYYPLLYLLDKEKNVLFMFFPVAALLFLIPSYGFFRFGLSHYKSTGS</sequence>
<dbReference type="InterPro" id="IPR010390">
    <property type="entry name" value="ABC-2_transporter-like"/>
</dbReference>
<accession>A0A7I8DHF2</accession>
<feature type="transmembrane region" description="Helical" evidence="1">
    <location>
        <begin position="195"/>
        <end position="218"/>
    </location>
</feature>
<reference evidence="2 3" key="2">
    <citation type="submission" date="2020-08" db="EMBL/GenBank/DDBJ databases">
        <authorList>
            <person name="Ueki A."/>
            <person name="Tonouchi A."/>
        </authorList>
    </citation>
    <scope>NUCLEOTIDE SEQUENCE [LARGE SCALE GENOMIC DNA]</scope>
    <source>
        <strain evidence="2 3">CTTW</strain>
    </source>
</reference>
<keyword evidence="1" id="KW-0472">Membrane</keyword>
<evidence type="ECO:0000256" key="1">
    <source>
        <dbReference type="SAM" id="Phobius"/>
    </source>
</evidence>
<dbReference type="KEGG" id="acht:bsdcttw_08030"/>
<keyword evidence="1" id="KW-0812">Transmembrane</keyword>
<dbReference type="PANTHER" id="PTHR36833:SF1">
    <property type="entry name" value="INTEGRAL MEMBRANE TRANSPORT PROTEIN"/>
    <property type="match status" value="1"/>
</dbReference>
<dbReference type="Pfam" id="PF06182">
    <property type="entry name" value="ABC2_membrane_6"/>
    <property type="match status" value="1"/>
</dbReference>
<dbReference type="RefSeq" id="WP_330602365.1">
    <property type="nucleotide sequence ID" value="NZ_AP023368.1"/>
</dbReference>
<organism evidence="2 3">
    <name type="scientific">Anaerocolumna chitinilytica</name>
    <dbReference type="NCBI Taxonomy" id="1727145"/>
    <lineage>
        <taxon>Bacteria</taxon>
        <taxon>Bacillati</taxon>
        <taxon>Bacillota</taxon>
        <taxon>Clostridia</taxon>
        <taxon>Lachnospirales</taxon>
        <taxon>Lachnospiraceae</taxon>
        <taxon>Anaerocolumna</taxon>
    </lineage>
</organism>